<feature type="domain" description="GtrA/DPMS transmembrane" evidence="7">
    <location>
        <begin position="19"/>
        <end position="146"/>
    </location>
</feature>
<organism evidence="8 9">
    <name type="scientific">Mycetocola manganoxydans</name>
    <dbReference type="NCBI Taxonomy" id="699879"/>
    <lineage>
        <taxon>Bacteria</taxon>
        <taxon>Bacillati</taxon>
        <taxon>Actinomycetota</taxon>
        <taxon>Actinomycetes</taxon>
        <taxon>Micrococcales</taxon>
        <taxon>Microbacteriaceae</taxon>
        <taxon>Mycetocola</taxon>
    </lineage>
</organism>
<dbReference type="RefSeq" id="WP_121671442.1">
    <property type="nucleotide sequence ID" value="NZ_BMXM01000002.1"/>
</dbReference>
<evidence type="ECO:0000313" key="8">
    <source>
        <dbReference type="EMBL" id="RLP73891.1"/>
    </source>
</evidence>
<keyword evidence="3 6" id="KW-0812">Transmembrane</keyword>
<accession>A0A3L7A2R7</accession>
<keyword evidence="5 6" id="KW-0472">Membrane</keyword>
<dbReference type="GO" id="GO:0000271">
    <property type="term" value="P:polysaccharide biosynthetic process"/>
    <property type="evidence" value="ECO:0007669"/>
    <property type="project" value="InterPro"/>
</dbReference>
<dbReference type="PANTHER" id="PTHR38459:SF1">
    <property type="entry name" value="PROPHAGE BACTOPRENOL-LINKED GLUCOSE TRANSLOCASE HOMOLOG"/>
    <property type="match status" value="1"/>
</dbReference>
<keyword evidence="9" id="KW-1185">Reference proteome</keyword>
<dbReference type="OrthoDB" id="9807815at2"/>
<evidence type="ECO:0000256" key="6">
    <source>
        <dbReference type="SAM" id="Phobius"/>
    </source>
</evidence>
<reference evidence="8 9" key="1">
    <citation type="submission" date="2018-10" db="EMBL/GenBank/DDBJ databases">
        <authorList>
            <person name="Li J."/>
        </authorList>
    </citation>
    <scope>NUCLEOTIDE SEQUENCE [LARGE SCALE GENOMIC DNA]</scope>
    <source>
        <strain evidence="8 9">CCTCC AB209002</strain>
    </source>
</reference>
<keyword evidence="4 6" id="KW-1133">Transmembrane helix</keyword>
<evidence type="ECO:0000256" key="4">
    <source>
        <dbReference type="ARBA" id="ARBA00022989"/>
    </source>
</evidence>
<feature type="transmembrane region" description="Helical" evidence="6">
    <location>
        <begin position="50"/>
        <end position="70"/>
    </location>
</feature>
<dbReference type="EMBL" id="RCUV01000001">
    <property type="protein sequence ID" value="RLP73891.1"/>
    <property type="molecule type" value="Genomic_DNA"/>
</dbReference>
<feature type="transmembrane region" description="Helical" evidence="6">
    <location>
        <begin position="12"/>
        <end position="30"/>
    </location>
</feature>
<dbReference type="Pfam" id="PF04138">
    <property type="entry name" value="GtrA_DPMS_TM"/>
    <property type="match status" value="1"/>
</dbReference>
<comment type="subcellular location">
    <subcellularLocation>
        <location evidence="1">Membrane</location>
        <topology evidence="1">Multi-pass membrane protein</topology>
    </subcellularLocation>
</comment>
<evidence type="ECO:0000256" key="1">
    <source>
        <dbReference type="ARBA" id="ARBA00004141"/>
    </source>
</evidence>
<feature type="transmembrane region" description="Helical" evidence="6">
    <location>
        <begin position="91"/>
        <end position="113"/>
    </location>
</feature>
<comment type="caution">
    <text evidence="8">The sequence shown here is derived from an EMBL/GenBank/DDBJ whole genome shotgun (WGS) entry which is preliminary data.</text>
</comment>
<dbReference type="PANTHER" id="PTHR38459">
    <property type="entry name" value="PROPHAGE BACTOPRENOL-LINKED GLUCOSE TRANSLOCASE HOMOLOG"/>
    <property type="match status" value="1"/>
</dbReference>
<evidence type="ECO:0000259" key="7">
    <source>
        <dbReference type="Pfam" id="PF04138"/>
    </source>
</evidence>
<dbReference type="Proteomes" id="UP000270299">
    <property type="component" value="Unassembled WGS sequence"/>
</dbReference>
<protein>
    <submittedName>
        <fullName evidence="8">GtrA family protein</fullName>
    </submittedName>
</protein>
<evidence type="ECO:0000256" key="2">
    <source>
        <dbReference type="ARBA" id="ARBA00009399"/>
    </source>
</evidence>
<evidence type="ECO:0000313" key="9">
    <source>
        <dbReference type="Proteomes" id="UP000270299"/>
    </source>
</evidence>
<comment type="similarity">
    <text evidence="2">Belongs to the GtrA family.</text>
</comment>
<dbReference type="InterPro" id="IPR051401">
    <property type="entry name" value="GtrA_CellWall_Glycosyl"/>
</dbReference>
<name>A0A3L7A2R7_9MICO</name>
<feature type="transmembrane region" description="Helical" evidence="6">
    <location>
        <begin position="125"/>
        <end position="144"/>
    </location>
</feature>
<dbReference type="GO" id="GO:0005886">
    <property type="term" value="C:plasma membrane"/>
    <property type="evidence" value="ECO:0007669"/>
    <property type="project" value="TreeGrafter"/>
</dbReference>
<gene>
    <name evidence="8" type="ORF">D9V29_00925</name>
</gene>
<sequence length="173" mass="18671">MTRIALTGGARRLLVQVAQFGLVGAAGLLVDLTVFNALRLTILSPENVHTGPLIAKIVSTLLAIVTNWLGNRYWTFARERRSNTLREGLEFFAVSLAGMGIGLGCLWVSHYLLGFTSVLADNISTNVVGLGLGAVFRFTLYRYWVFSPSRQASAARVVPAGQKAVVALPVEPI</sequence>
<dbReference type="AlphaFoldDB" id="A0A3L7A2R7"/>
<dbReference type="InterPro" id="IPR007267">
    <property type="entry name" value="GtrA_DPMS_TM"/>
</dbReference>
<evidence type="ECO:0000256" key="5">
    <source>
        <dbReference type="ARBA" id="ARBA00023136"/>
    </source>
</evidence>
<proteinExistence type="inferred from homology"/>
<evidence type="ECO:0000256" key="3">
    <source>
        <dbReference type="ARBA" id="ARBA00022692"/>
    </source>
</evidence>